<dbReference type="InterPro" id="IPR033362">
    <property type="entry name" value="SSNA1_fam"/>
</dbReference>
<feature type="compositionally biased region" description="Basic and acidic residues" evidence="4">
    <location>
        <begin position="898"/>
        <end position="913"/>
    </location>
</feature>
<dbReference type="InterPro" id="IPR002762">
    <property type="entry name" value="CbiX-like"/>
</dbReference>
<keyword evidence="3" id="KW-0175">Coiled coil</keyword>
<dbReference type="Proteomes" id="UP000572268">
    <property type="component" value="Unassembled WGS sequence"/>
</dbReference>
<accession>A0A7J6LJE2</accession>
<comment type="caution">
    <text evidence="5">The sequence shown here is derived from an EMBL/GenBank/DDBJ whole genome shotgun (WGS) entry which is preliminary data.</text>
</comment>
<dbReference type="Gene3D" id="3.40.50.1400">
    <property type="match status" value="1"/>
</dbReference>
<keyword evidence="2" id="KW-0456">Lyase</keyword>
<dbReference type="Pfam" id="PF01903">
    <property type="entry name" value="CbiX"/>
    <property type="match status" value="1"/>
</dbReference>
<proteinExistence type="predicted"/>
<keyword evidence="1" id="KW-0479">Metal-binding</keyword>
<sequence>MEKKLDAITLKLQENELELELAKERSNLFGCVDLAGRNTHDAQVERYCCRETPLTVENLSKDVIDSRGRAYLWMVVTDLGREVSYSDELRTSDPLLEVKKAQRPLDKILREWLSYSAQNSVDQQIEHLHGLSYFLIKLWGKGEAVDPHWLDDTSFFALFDSISEVEAAPSSPELASWRARALVCIWMVSFLADLPFNPARSARAYHMAVVSLGQAGWLSCLLLALCLHEKRCSDTLLHELERWKKGGAKLDLECLSYLLWRLDWRDADSGMKLRLKEVLGRCFDGGSLACKFSCLTVWRSGLGGSFRGRLESIIRGKDTCDELRAAALLAWSECRDLVSWGRIVQDTMEVRLECACVQYCGLRCLGRDIVPLHLTVLTAFHHHIHNPSIVSIITTNAAAFDWASVLHPDEASLDTASISLLANLCLRACVVHGQDIPLLSSTLSLLGRLCGLSPALPDRITACLPDGLLDKIRETPGVEDFLVMNYNSELVKCIEDLREKREELNRQILKEEEDKGKIQKELAVLTDRLQRINESLVRKTQARNEYDKTIQETEAAYMKILESSQTLLHVLKRESVNLTKKKQLMASSPHRIGLILIDHGSPSPVWNKSHEDLLPKVEEELERRGLATMFYAVRWCHMEFVQPSVAETMNKLEAEGVSRVIAIPVFISVSSHSERDLPNILNIRFHPDQDSEMVRYTGHIPVTLCTPLDHQYGLLPKVIAQQAVDMMTDGRDPTRTAAVVLSHGDGCEHFWQHLHRDINDLVIERTGIKSCEGVYVQTLRSPAAQRRLRDYCKGAMVGVDTLLVLTAFNGTSGATFVTRAADGLAKRNEEGLPSGVVGCQTLFLSSPLMVSALVDCAVHACQVSTGRKEVPELQGEEKKSVPPYNPPFWLTRDAAPGHNDRTIIRPSTDRKAALEGPKTVGANNKTVGA</sequence>
<name>A0A7J6LJE2_PEROL</name>
<evidence type="ECO:0000256" key="2">
    <source>
        <dbReference type="ARBA" id="ARBA00023239"/>
    </source>
</evidence>
<dbReference type="PANTHER" id="PTHR28661:SF1">
    <property type="entry name" value="MICROTUBULE NUCLEATION FACTOR SSNA1"/>
    <property type="match status" value="1"/>
</dbReference>
<evidence type="ECO:0000256" key="1">
    <source>
        <dbReference type="ARBA" id="ARBA00022723"/>
    </source>
</evidence>
<dbReference type="EMBL" id="JABANN010000449">
    <property type="protein sequence ID" value="KAF4659011.1"/>
    <property type="molecule type" value="Genomic_DNA"/>
</dbReference>
<evidence type="ECO:0000313" key="5">
    <source>
        <dbReference type="EMBL" id="KAF4659011.1"/>
    </source>
</evidence>
<evidence type="ECO:0000313" key="6">
    <source>
        <dbReference type="Proteomes" id="UP000572268"/>
    </source>
</evidence>
<dbReference type="AlphaFoldDB" id="A0A7J6LJE2"/>
<organism evidence="5 6">
    <name type="scientific">Perkinsus olseni</name>
    <name type="common">Perkinsus atlanticus</name>
    <dbReference type="NCBI Taxonomy" id="32597"/>
    <lineage>
        <taxon>Eukaryota</taxon>
        <taxon>Sar</taxon>
        <taxon>Alveolata</taxon>
        <taxon>Perkinsozoa</taxon>
        <taxon>Perkinsea</taxon>
        <taxon>Perkinsida</taxon>
        <taxon>Perkinsidae</taxon>
        <taxon>Perkinsus</taxon>
    </lineage>
</organism>
<evidence type="ECO:0000256" key="3">
    <source>
        <dbReference type="SAM" id="Coils"/>
    </source>
</evidence>
<protein>
    <recommendedName>
        <fullName evidence="7">Sirohydrochlorin cobaltochelatase</fullName>
    </recommendedName>
</protein>
<dbReference type="GO" id="GO:0016829">
    <property type="term" value="F:lyase activity"/>
    <property type="evidence" value="ECO:0007669"/>
    <property type="project" value="UniProtKB-KW"/>
</dbReference>
<feature type="coiled-coil region" evidence="3">
    <location>
        <begin position="483"/>
        <end position="535"/>
    </location>
</feature>
<dbReference type="PANTHER" id="PTHR28661">
    <property type="entry name" value="SJOEGREN SYNDROME NUCLEAR AUTOANTIGEN 1"/>
    <property type="match status" value="1"/>
</dbReference>
<dbReference type="CDD" id="cd03416">
    <property type="entry name" value="CbiX_SirB_N"/>
    <property type="match status" value="1"/>
</dbReference>
<feature type="region of interest" description="Disordered" evidence="4">
    <location>
        <begin position="895"/>
        <end position="929"/>
    </location>
</feature>
<reference evidence="5 6" key="1">
    <citation type="submission" date="2020-04" db="EMBL/GenBank/DDBJ databases">
        <title>Perkinsus olseni comparative genomics.</title>
        <authorList>
            <person name="Bogema D.R."/>
        </authorList>
    </citation>
    <scope>NUCLEOTIDE SEQUENCE [LARGE SCALE GENOMIC DNA]</scope>
    <source>
        <strain evidence="5">ATCC PRA-31</strain>
    </source>
</reference>
<dbReference type="GO" id="GO:0036064">
    <property type="term" value="C:ciliary basal body"/>
    <property type="evidence" value="ECO:0007669"/>
    <property type="project" value="TreeGrafter"/>
</dbReference>
<dbReference type="GO" id="GO:0046872">
    <property type="term" value="F:metal ion binding"/>
    <property type="evidence" value="ECO:0007669"/>
    <property type="project" value="UniProtKB-KW"/>
</dbReference>
<dbReference type="SUPFAM" id="SSF53800">
    <property type="entry name" value="Chelatase"/>
    <property type="match status" value="1"/>
</dbReference>
<evidence type="ECO:0000256" key="4">
    <source>
        <dbReference type="SAM" id="MobiDB-lite"/>
    </source>
</evidence>
<evidence type="ECO:0008006" key="7">
    <source>
        <dbReference type="Google" id="ProtNLM"/>
    </source>
</evidence>
<gene>
    <name evidence="5" type="ORF">FOL46_006738</name>
</gene>